<protein>
    <recommendedName>
        <fullName evidence="11">FACT complex subunit</fullName>
    </recommendedName>
</protein>
<keyword evidence="5 11" id="KW-0805">Transcription regulation</keyword>
<keyword evidence="9 11" id="KW-0539">Nucleus</keyword>
<comment type="subcellular location">
    <subcellularLocation>
        <location evidence="11">Nucleus</location>
    </subcellularLocation>
    <subcellularLocation>
        <location evidence="11">Chromosome</location>
    </subcellularLocation>
</comment>
<evidence type="ECO:0000256" key="12">
    <source>
        <dbReference type="SAM" id="Coils"/>
    </source>
</evidence>
<evidence type="ECO:0000256" key="6">
    <source>
        <dbReference type="ARBA" id="ARBA00023054"/>
    </source>
</evidence>
<evidence type="ECO:0000256" key="4">
    <source>
        <dbReference type="ARBA" id="ARBA00022763"/>
    </source>
</evidence>
<dbReference type="FunFam" id="2.30.29.150:FF:000002">
    <property type="entry name" value="FACT complex subunit SPT16"/>
    <property type="match status" value="1"/>
</dbReference>
<comment type="function">
    <text evidence="10 11">Component of the FACT complex, a general chromatin factor that acts to reorganize nucleosomes. The FACT complex is involved in multiple processes that require DNA as a template such as mRNA elongation, DNA replication and DNA repair. During transcription elongation the FACT complex acts as a histone chaperone that both destabilizes and restores nucleosomal structure. It facilitates the passage of RNA polymerase II and transcription by promoting the dissociation of one histone H2A-H2B dimer from the nucleosome, then subsequently promotes the reestablishment of the nucleosome following the passage of RNA polymerase II.</text>
</comment>
<evidence type="ECO:0000256" key="3">
    <source>
        <dbReference type="ARBA" id="ARBA00022705"/>
    </source>
</evidence>
<dbReference type="FunFam" id="2.30.29.30:FF:000017">
    <property type="entry name" value="FACT complex subunit SPT16"/>
    <property type="match status" value="1"/>
</dbReference>
<dbReference type="Pfam" id="PF08644">
    <property type="entry name" value="SPT16"/>
    <property type="match status" value="1"/>
</dbReference>
<dbReference type="GO" id="GO:0006281">
    <property type="term" value="P:DNA repair"/>
    <property type="evidence" value="ECO:0007669"/>
    <property type="project" value="UniProtKB-UniRule"/>
</dbReference>
<dbReference type="InterPro" id="IPR013719">
    <property type="entry name" value="RTT106/SPT16-like_middle_dom"/>
</dbReference>
<dbReference type="InterPro" id="IPR000994">
    <property type="entry name" value="Pept_M24"/>
</dbReference>
<evidence type="ECO:0000256" key="13">
    <source>
        <dbReference type="SAM" id="MobiDB-lite"/>
    </source>
</evidence>
<keyword evidence="18" id="KW-1185">Reference proteome</keyword>
<dbReference type="AlphaFoldDB" id="A0A8H5LI50"/>
<dbReference type="GO" id="GO:0006260">
    <property type="term" value="P:DNA replication"/>
    <property type="evidence" value="ECO:0007669"/>
    <property type="project" value="UniProtKB-KW"/>
</dbReference>
<dbReference type="InterPro" id="IPR013953">
    <property type="entry name" value="FACT_SPT16_M"/>
</dbReference>
<dbReference type="PANTHER" id="PTHR13980:SF15">
    <property type="entry name" value="FACT COMPLEX SUBUNIT SPT16"/>
    <property type="match status" value="1"/>
</dbReference>
<feature type="region of interest" description="Disordered" evidence="13">
    <location>
        <begin position="515"/>
        <end position="534"/>
    </location>
</feature>
<dbReference type="Pfam" id="PF24824">
    <property type="entry name" value="PH_SPT16"/>
    <property type="match status" value="1"/>
</dbReference>
<dbReference type="Pfam" id="PF21091">
    <property type="entry name" value="SPT16_C"/>
    <property type="match status" value="1"/>
</dbReference>
<dbReference type="FunFam" id="3.90.230.10:FF:000005">
    <property type="entry name" value="FACT complex subunit spt16"/>
    <property type="match status" value="1"/>
</dbReference>
<dbReference type="GO" id="GO:0010468">
    <property type="term" value="P:regulation of gene expression"/>
    <property type="evidence" value="ECO:0007669"/>
    <property type="project" value="UniProtKB-ARBA"/>
</dbReference>
<dbReference type="Pfam" id="PF00557">
    <property type="entry name" value="Peptidase_M24"/>
    <property type="match status" value="1"/>
</dbReference>
<proteinExistence type="inferred from homology"/>
<feature type="compositionally biased region" description="Acidic residues" evidence="13">
    <location>
        <begin position="959"/>
        <end position="989"/>
    </location>
</feature>
<comment type="subunit">
    <text evidence="11">Component of the FACT complex.</text>
</comment>
<dbReference type="Gene3D" id="3.90.230.10">
    <property type="entry name" value="Creatinase/methionine aminopeptidase superfamily"/>
    <property type="match status" value="1"/>
</dbReference>
<feature type="compositionally biased region" description="Basic and acidic residues" evidence="13">
    <location>
        <begin position="1017"/>
        <end position="1039"/>
    </location>
</feature>
<keyword evidence="3 11" id="KW-0235">DNA replication</keyword>
<dbReference type="InterPro" id="IPR036005">
    <property type="entry name" value="Creatinase/aminopeptidase-like"/>
</dbReference>
<dbReference type="FunFam" id="2.30.29.210:FF:000001">
    <property type="entry name" value="FACT complex subunit spt16"/>
    <property type="match status" value="1"/>
</dbReference>
<reference evidence="17 18" key="1">
    <citation type="journal article" date="2020" name="ISME J.">
        <title>Uncovering the hidden diversity of litter-decomposition mechanisms in mushroom-forming fungi.</title>
        <authorList>
            <person name="Floudas D."/>
            <person name="Bentzer J."/>
            <person name="Ahren D."/>
            <person name="Johansson T."/>
            <person name="Persson P."/>
            <person name="Tunlid A."/>
        </authorList>
    </citation>
    <scope>NUCLEOTIDE SEQUENCE [LARGE SCALE GENOMIC DNA]</scope>
    <source>
        <strain evidence="17 18">CBS 146.42</strain>
    </source>
</reference>
<dbReference type="InterPro" id="IPR029149">
    <property type="entry name" value="Creatin/AminoP/Spt16_N"/>
</dbReference>
<dbReference type="GO" id="GO:0035101">
    <property type="term" value="C:FACT complex"/>
    <property type="evidence" value="ECO:0007669"/>
    <property type="project" value="UniProtKB-UniRule"/>
</dbReference>
<keyword evidence="8 11" id="KW-0234">DNA repair</keyword>
<gene>
    <name evidence="17" type="ORF">D9756_001740</name>
</gene>
<feature type="compositionally biased region" description="Low complexity" evidence="13">
    <location>
        <begin position="990"/>
        <end position="1002"/>
    </location>
</feature>
<comment type="similarity">
    <text evidence="1 11">Belongs to the peptidase M24 family. SPT16 subfamily.</text>
</comment>
<dbReference type="Pfam" id="PF14826">
    <property type="entry name" value="FACT-Spt16_Nlob"/>
    <property type="match status" value="1"/>
</dbReference>
<dbReference type="SUPFAM" id="SSF55920">
    <property type="entry name" value="Creatinase/aminopeptidase"/>
    <property type="match status" value="1"/>
</dbReference>
<dbReference type="Proteomes" id="UP000559027">
    <property type="component" value="Unassembled WGS sequence"/>
</dbReference>
<dbReference type="SMART" id="SM01286">
    <property type="entry name" value="SPT16"/>
    <property type="match status" value="1"/>
</dbReference>
<feature type="domain" description="Histone chaperone RTT106/FACT complex subunit SPT16-like middle" evidence="16">
    <location>
        <begin position="833"/>
        <end position="923"/>
    </location>
</feature>
<dbReference type="InterPro" id="IPR048969">
    <property type="entry name" value="FACT_SPT16_C"/>
</dbReference>
<feature type="coiled-coil region" evidence="12">
    <location>
        <begin position="637"/>
        <end position="667"/>
    </location>
</feature>
<keyword evidence="6 12" id="KW-0175">Coiled coil</keyword>
<dbReference type="SMART" id="SM01285">
    <property type="entry name" value="FACT-Spt16_Nlob"/>
    <property type="match status" value="1"/>
</dbReference>
<evidence type="ECO:0000259" key="15">
    <source>
        <dbReference type="SMART" id="SM01286"/>
    </source>
</evidence>
<dbReference type="SMART" id="SM01287">
    <property type="entry name" value="Rtt106"/>
    <property type="match status" value="1"/>
</dbReference>
<dbReference type="InterPro" id="IPR029148">
    <property type="entry name" value="FACT-SPT16_Nlobe"/>
</dbReference>
<dbReference type="InterPro" id="IPR040258">
    <property type="entry name" value="Spt16"/>
</dbReference>
<feature type="domain" description="FACT complex subunit SPT16 N-terminal lobe" evidence="14">
    <location>
        <begin position="8"/>
        <end position="172"/>
    </location>
</feature>
<dbReference type="PANTHER" id="PTHR13980">
    <property type="entry name" value="CDC68 RELATED"/>
    <property type="match status" value="1"/>
</dbReference>
<feature type="compositionally biased region" description="Acidic residues" evidence="13">
    <location>
        <begin position="1003"/>
        <end position="1016"/>
    </location>
</feature>
<evidence type="ECO:0000256" key="5">
    <source>
        <dbReference type="ARBA" id="ARBA00023015"/>
    </source>
</evidence>
<evidence type="ECO:0000256" key="1">
    <source>
        <dbReference type="ARBA" id="ARBA00010779"/>
    </source>
</evidence>
<feature type="domain" description="FACT complex subunit SPT16 middle" evidence="15">
    <location>
        <begin position="558"/>
        <end position="708"/>
    </location>
</feature>
<keyword evidence="2 11" id="KW-0158">Chromosome</keyword>
<evidence type="ECO:0000256" key="2">
    <source>
        <dbReference type="ARBA" id="ARBA00022454"/>
    </source>
</evidence>
<dbReference type="Gene3D" id="2.30.29.150">
    <property type="match status" value="1"/>
</dbReference>
<keyword evidence="7 11" id="KW-0804">Transcription</keyword>
<feature type="compositionally biased region" description="Basic residues" evidence="13">
    <location>
        <begin position="1047"/>
        <end position="1063"/>
    </location>
</feature>
<dbReference type="Gene3D" id="3.40.350.10">
    <property type="entry name" value="Creatinase/prolidase N-terminal domain"/>
    <property type="match status" value="1"/>
</dbReference>
<dbReference type="InterPro" id="IPR011993">
    <property type="entry name" value="PH-like_dom_sf"/>
</dbReference>
<feature type="region of interest" description="Disordered" evidence="13">
    <location>
        <begin position="954"/>
        <end position="1063"/>
    </location>
</feature>
<dbReference type="Gene3D" id="2.30.29.30">
    <property type="entry name" value="Pleckstrin-homology domain (PH domain)/Phosphotyrosine-binding domain (PTB)"/>
    <property type="match status" value="1"/>
</dbReference>
<keyword evidence="4 11" id="KW-0227">DNA damage</keyword>
<evidence type="ECO:0000259" key="14">
    <source>
        <dbReference type="SMART" id="SM01285"/>
    </source>
</evidence>
<evidence type="ECO:0000256" key="7">
    <source>
        <dbReference type="ARBA" id="ARBA00023163"/>
    </source>
</evidence>
<dbReference type="GO" id="GO:0031491">
    <property type="term" value="F:nucleosome binding"/>
    <property type="evidence" value="ECO:0007669"/>
    <property type="project" value="TreeGrafter"/>
</dbReference>
<evidence type="ECO:0000256" key="10">
    <source>
        <dbReference type="ARBA" id="ARBA00025370"/>
    </source>
</evidence>
<sequence>MSSLRVELNKAQFSSRVQRIYDGWSNASKNDDFASIADADGLIIVAGDPVSEDEAMRKSTCLQQWLLGYEFPSTLMLFQKEQISILCSASKAKILAQIEQADGLVPIRTFAQAKGKEPANDSLPQFFKQYCKSQRVGTFLKEQHSGKLISEWEKLIQEAPEKPELVDMSPAISTAMAVKDEEELKAAQTAGSLTSTLLKYHVAPKLESILDKESKITHDMLSAQVEARLGSGEGKDAKGPDMKVWSKGKNLDKVDWQLVEFCYPPIIISRSSKTGYDLRYTAEPTEDNIAHKGVLLVSVGLRYKSYCTSVGRTFIVDPKPDQEAQYSLLLSLQAELLSFIKDGVVVRDAYQHALLFIRQKKPELEKNFAKNIGFGTGMEFRDSTYLFSPKNGRSLKKGMTVILGLGFTDLDDAGQKYALQLSDTILIGQDKSTLLTEGTKSPKDTLFFLNDEDEVEEKKEKKLPVAPRANGSPAKKTAGTKVLRNQTRRAAQDEVHQTAATRLIEHQKELRDRLQEEGLRRYSEEGSGTGAREGKSWKRFQSYKGEAALPPEVDRLRIHVDRKAQTVILPIHGFAVPFHINTIKNVSKNDEGDFTYLRINFQTPGQMSGKKDDTPFEDPDATFIRSVSYRSPDSHRFDNISKQITELKKEANKREQQKKEMADVVEQGNLIEVKGRRPIKMSEAFVRPALDGKRLPGEVEVHQNGVRYQSVGAQKVDILFSNIKHLFFQPCDHELLVIVHLHLKSPIMIGKKKTSDVQFFREATDVQFDETGNRKRKHRYGDEDEIEMEQQERKRRTMMNKEVKAFAEKIAEAASSSLGETLELDIPFRELSFEGVPFRTSVRLQPTTECLVHLTDPPFLVVTLSEIEIASLERVQYGLKQFDLVLIFKDFTKTPLHINSIQSSQMDDVKNWLDSVDIPMSEGPVNLNWAPIMKHINENPYEFFQGGGWSFLGGAGGVESEESEQSDSTSEFEADTDDFAESSGEDESGYSDASDGSDASVSFDEDESDEGDDWDELERKAAKSDAKRAEERIKGSRSDDSDDDRPKKKKAPVKANGKKAGKR</sequence>
<dbReference type="EMBL" id="JAACJO010000005">
    <property type="protein sequence ID" value="KAF5358072.1"/>
    <property type="molecule type" value="Genomic_DNA"/>
</dbReference>
<dbReference type="GO" id="GO:0006368">
    <property type="term" value="P:transcription elongation by RNA polymerase II"/>
    <property type="evidence" value="ECO:0007669"/>
    <property type="project" value="TreeGrafter"/>
</dbReference>
<dbReference type="InterPro" id="IPR056595">
    <property type="entry name" value="Fact-SPT16_PH"/>
</dbReference>
<organism evidence="17 18">
    <name type="scientific">Leucocoprinus leucothites</name>
    <dbReference type="NCBI Taxonomy" id="201217"/>
    <lineage>
        <taxon>Eukaryota</taxon>
        <taxon>Fungi</taxon>
        <taxon>Dikarya</taxon>
        <taxon>Basidiomycota</taxon>
        <taxon>Agaricomycotina</taxon>
        <taxon>Agaricomycetes</taxon>
        <taxon>Agaricomycetidae</taxon>
        <taxon>Agaricales</taxon>
        <taxon>Agaricineae</taxon>
        <taxon>Agaricaceae</taxon>
        <taxon>Leucocoprinus</taxon>
    </lineage>
</organism>
<evidence type="ECO:0000256" key="8">
    <source>
        <dbReference type="ARBA" id="ARBA00023204"/>
    </source>
</evidence>
<dbReference type="Pfam" id="PF08512">
    <property type="entry name" value="Rttp106-like_middle"/>
    <property type="match status" value="1"/>
</dbReference>
<dbReference type="Gene3D" id="2.30.29.210">
    <property type="entry name" value="FACT complex subunit Spt16p/Cdc68p"/>
    <property type="match status" value="1"/>
</dbReference>
<evidence type="ECO:0000256" key="9">
    <source>
        <dbReference type="ARBA" id="ARBA00023242"/>
    </source>
</evidence>
<name>A0A8H5LI50_9AGAR</name>
<comment type="caution">
    <text evidence="17">The sequence shown here is derived from an EMBL/GenBank/DDBJ whole genome shotgun (WGS) entry which is preliminary data.</text>
</comment>
<feature type="compositionally biased region" description="Basic and acidic residues" evidence="13">
    <location>
        <begin position="515"/>
        <end position="524"/>
    </location>
</feature>
<evidence type="ECO:0000259" key="16">
    <source>
        <dbReference type="SMART" id="SM01287"/>
    </source>
</evidence>
<evidence type="ECO:0000313" key="18">
    <source>
        <dbReference type="Proteomes" id="UP000559027"/>
    </source>
</evidence>
<feature type="region of interest" description="Disordered" evidence="13">
    <location>
        <begin position="458"/>
        <end position="496"/>
    </location>
</feature>
<evidence type="ECO:0000313" key="17">
    <source>
        <dbReference type="EMBL" id="KAF5358072.1"/>
    </source>
</evidence>
<accession>A0A8H5LI50</accession>
<dbReference type="OrthoDB" id="10251642at2759"/>
<evidence type="ECO:0000256" key="11">
    <source>
        <dbReference type="RuleBase" id="RU367052"/>
    </source>
</evidence>